<dbReference type="Gene3D" id="3.90.25.10">
    <property type="entry name" value="UDP-galactose 4-epimerase, domain 1"/>
    <property type="match status" value="1"/>
</dbReference>
<reference evidence="2 3" key="1">
    <citation type="journal article" date="2018" name="Syst. Appl. Microbiol.">
        <title>A new symbiotic nanoarchaeote (Candidatus Nanoclepta minutus) and its host (Zestosphaera tikiterensis gen. nov., sp. nov.) from a New Zealand hot spring.</title>
        <authorList>
            <person name="St John E."/>
            <person name="Liu Y."/>
            <person name="Podar M."/>
            <person name="Stott M.B."/>
            <person name="Meneghin J."/>
            <person name="Chen Z."/>
            <person name="Lagutin K."/>
            <person name="Mitchell K."/>
            <person name="Reysenbach A.L."/>
        </authorList>
    </citation>
    <scope>NUCLEOTIDE SEQUENCE [LARGE SCALE GENOMIC DNA]</scope>
    <source>
        <strain evidence="2">NZ3</strain>
    </source>
</reference>
<sequence>MKAVVTGGAGFIGSHVVEGLLKKGFEVVVIDNLSSGNPDNLKNAYVSGRIKLVVDDLKVYGSWINEFRDANVVYHLAANPEVKTSITNPRKHFEENVLATFNVLEACREYKVKNLVFASTSTVYGDAKTIPTPEDYSPLEPISIYGASKLASENLILSYSLIYGIKSLILRFANIVGPRQTHGVVVDFINKLRLNPSTLEILGDGTQKKSYLHVQDLIEGINVAERYLRESNLRYLVINVGNEDWITVKEIADLVVSEMNLSNVTYVFKPATEDGRGWVGDVKFMLLDISKLKSLGWRPKYTSKEAIRSTIRWFLSSR</sequence>
<gene>
    <name evidence="2" type="ORF">B7O98_07345</name>
</gene>
<dbReference type="Proteomes" id="UP000244093">
    <property type="component" value="Unassembled WGS sequence"/>
</dbReference>
<dbReference type="InterPro" id="IPR036291">
    <property type="entry name" value="NAD(P)-bd_dom_sf"/>
</dbReference>
<accession>A0A2R7Y501</accession>
<dbReference type="SUPFAM" id="SSF51735">
    <property type="entry name" value="NAD(P)-binding Rossmann-fold domains"/>
    <property type="match status" value="1"/>
</dbReference>
<protein>
    <submittedName>
        <fullName evidence="2">UDP-glucose 4-epimerase</fullName>
    </submittedName>
</protein>
<comment type="caution">
    <text evidence="2">The sequence shown here is derived from an EMBL/GenBank/DDBJ whole genome shotgun (WGS) entry which is preliminary data.</text>
</comment>
<name>A0A2R7Y501_9CREN</name>
<dbReference type="AlphaFoldDB" id="A0A2R7Y501"/>
<proteinExistence type="predicted"/>
<organism evidence="2 3">
    <name type="scientific">Zestosphaera tikiterensis</name>
    <dbReference type="NCBI Taxonomy" id="1973259"/>
    <lineage>
        <taxon>Archaea</taxon>
        <taxon>Thermoproteota</taxon>
        <taxon>Thermoprotei</taxon>
        <taxon>Desulfurococcales</taxon>
        <taxon>Desulfurococcaceae</taxon>
        <taxon>Zestosphaera</taxon>
    </lineage>
</organism>
<dbReference type="Pfam" id="PF16363">
    <property type="entry name" value="GDP_Man_Dehyd"/>
    <property type="match status" value="1"/>
</dbReference>
<dbReference type="EMBL" id="NBVN01000004">
    <property type="protein sequence ID" value="PUA32459.1"/>
    <property type="molecule type" value="Genomic_DNA"/>
</dbReference>
<dbReference type="Gene3D" id="3.40.50.720">
    <property type="entry name" value="NAD(P)-binding Rossmann-like Domain"/>
    <property type="match status" value="1"/>
</dbReference>
<dbReference type="InterPro" id="IPR016040">
    <property type="entry name" value="NAD(P)-bd_dom"/>
</dbReference>
<feature type="domain" description="NAD(P)-binding" evidence="1">
    <location>
        <begin position="5"/>
        <end position="309"/>
    </location>
</feature>
<evidence type="ECO:0000313" key="2">
    <source>
        <dbReference type="EMBL" id="PUA32459.1"/>
    </source>
</evidence>
<evidence type="ECO:0000313" key="3">
    <source>
        <dbReference type="Proteomes" id="UP000244093"/>
    </source>
</evidence>
<dbReference type="PANTHER" id="PTHR43000">
    <property type="entry name" value="DTDP-D-GLUCOSE 4,6-DEHYDRATASE-RELATED"/>
    <property type="match status" value="1"/>
</dbReference>
<evidence type="ECO:0000259" key="1">
    <source>
        <dbReference type="Pfam" id="PF16363"/>
    </source>
</evidence>